<evidence type="ECO:0000313" key="1">
    <source>
        <dbReference type="EMBL" id="RPA88979.1"/>
    </source>
</evidence>
<reference evidence="1 2" key="1">
    <citation type="journal article" date="2018" name="Nat. Ecol. Evol.">
        <title>Pezizomycetes genomes reveal the molecular basis of ectomycorrhizal truffle lifestyle.</title>
        <authorList>
            <person name="Murat C."/>
            <person name="Payen T."/>
            <person name="Noel B."/>
            <person name="Kuo A."/>
            <person name="Morin E."/>
            <person name="Chen J."/>
            <person name="Kohler A."/>
            <person name="Krizsan K."/>
            <person name="Balestrini R."/>
            <person name="Da Silva C."/>
            <person name="Montanini B."/>
            <person name="Hainaut M."/>
            <person name="Levati E."/>
            <person name="Barry K.W."/>
            <person name="Belfiori B."/>
            <person name="Cichocki N."/>
            <person name="Clum A."/>
            <person name="Dockter R.B."/>
            <person name="Fauchery L."/>
            <person name="Guy J."/>
            <person name="Iotti M."/>
            <person name="Le Tacon F."/>
            <person name="Lindquist E.A."/>
            <person name="Lipzen A."/>
            <person name="Malagnac F."/>
            <person name="Mello A."/>
            <person name="Molinier V."/>
            <person name="Miyauchi S."/>
            <person name="Poulain J."/>
            <person name="Riccioni C."/>
            <person name="Rubini A."/>
            <person name="Sitrit Y."/>
            <person name="Splivallo R."/>
            <person name="Traeger S."/>
            <person name="Wang M."/>
            <person name="Zifcakova L."/>
            <person name="Wipf D."/>
            <person name="Zambonelli A."/>
            <person name="Paolocci F."/>
            <person name="Nowrousian M."/>
            <person name="Ottonello S."/>
            <person name="Baldrian P."/>
            <person name="Spatafora J.W."/>
            <person name="Henrissat B."/>
            <person name="Nagy L.G."/>
            <person name="Aury J.M."/>
            <person name="Wincker P."/>
            <person name="Grigoriev I.V."/>
            <person name="Bonfante P."/>
            <person name="Martin F.M."/>
        </authorList>
    </citation>
    <scope>NUCLEOTIDE SEQUENCE [LARGE SCALE GENOMIC DNA]</scope>
    <source>
        <strain evidence="1 2">120613-1</strain>
    </source>
</reference>
<sequence>MFPFFPGNANKAITNPTAPSYTFSHFPGHPTPSQTVFTIVQDPGRDLQEDCQEPRMRWDDTSQYALVCELAGWPSL</sequence>
<dbReference type="EMBL" id="ML120629">
    <property type="protein sequence ID" value="RPA88979.1"/>
    <property type="molecule type" value="Genomic_DNA"/>
</dbReference>
<evidence type="ECO:0000313" key="2">
    <source>
        <dbReference type="Proteomes" id="UP000276215"/>
    </source>
</evidence>
<proteinExistence type="predicted"/>
<protein>
    <submittedName>
        <fullName evidence="1">Uncharacterized protein</fullName>
    </submittedName>
</protein>
<keyword evidence="2" id="KW-1185">Reference proteome</keyword>
<dbReference type="Proteomes" id="UP000276215">
    <property type="component" value="Unassembled WGS sequence"/>
</dbReference>
<dbReference type="AlphaFoldDB" id="A0A3N4ISS9"/>
<accession>A0A3N4ISS9</accession>
<organism evidence="1 2">
    <name type="scientific">Choiromyces venosus 120613-1</name>
    <dbReference type="NCBI Taxonomy" id="1336337"/>
    <lineage>
        <taxon>Eukaryota</taxon>
        <taxon>Fungi</taxon>
        <taxon>Dikarya</taxon>
        <taxon>Ascomycota</taxon>
        <taxon>Pezizomycotina</taxon>
        <taxon>Pezizomycetes</taxon>
        <taxon>Pezizales</taxon>
        <taxon>Tuberaceae</taxon>
        <taxon>Choiromyces</taxon>
    </lineage>
</organism>
<gene>
    <name evidence="1" type="ORF">L873DRAFT_1823689</name>
</gene>
<name>A0A3N4ISS9_9PEZI</name>